<dbReference type="GO" id="GO:0016020">
    <property type="term" value="C:membrane"/>
    <property type="evidence" value="ECO:0007669"/>
    <property type="project" value="UniProtKB-SubCell"/>
</dbReference>
<keyword evidence="3" id="KW-0479">Metal-binding</keyword>
<dbReference type="SMART" id="SM00184">
    <property type="entry name" value="RING"/>
    <property type="match status" value="1"/>
</dbReference>
<dbReference type="InterPro" id="IPR013083">
    <property type="entry name" value="Znf_RING/FYVE/PHD"/>
</dbReference>
<keyword evidence="5" id="KW-0862">Zinc</keyword>
<evidence type="ECO:0000256" key="5">
    <source>
        <dbReference type="ARBA" id="ARBA00022833"/>
    </source>
</evidence>
<gene>
    <name evidence="10" type="ORF">CBRE1094_LOCUS21604</name>
</gene>
<evidence type="ECO:0000256" key="8">
    <source>
        <dbReference type="PROSITE-ProRule" id="PRU00175"/>
    </source>
</evidence>
<evidence type="ECO:0000256" key="3">
    <source>
        <dbReference type="ARBA" id="ARBA00022723"/>
    </source>
</evidence>
<evidence type="ECO:0000256" key="7">
    <source>
        <dbReference type="ARBA" id="ARBA00023136"/>
    </source>
</evidence>
<proteinExistence type="predicted"/>
<accession>A0A7S2E026</accession>
<evidence type="ECO:0000256" key="4">
    <source>
        <dbReference type="ARBA" id="ARBA00022771"/>
    </source>
</evidence>
<protein>
    <recommendedName>
        <fullName evidence="9">RING-type domain-containing protein</fullName>
    </recommendedName>
</protein>
<reference evidence="10" key="1">
    <citation type="submission" date="2021-01" db="EMBL/GenBank/DDBJ databases">
        <authorList>
            <person name="Corre E."/>
            <person name="Pelletier E."/>
            <person name="Niang G."/>
            <person name="Scheremetjew M."/>
            <person name="Finn R."/>
            <person name="Kale V."/>
            <person name="Holt S."/>
            <person name="Cochrane G."/>
            <person name="Meng A."/>
            <person name="Brown T."/>
            <person name="Cohen L."/>
        </authorList>
    </citation>
    <scope>NUCLEOTIDE SEQUENCE</scope>
    <source>
        <strain evidence="10">UTEX LB 985</strain>
    </source>
</reference>
<name>A0A7S2E026_9EUKA</name>
<dbReference type="Gene3D" id="3.30.40.10">
    <property type="entry name" value="Zinc/RING finger domain, C3HC4 (zinc finger)"/>
    <property type="match status" value="1"/>
</dbReference>
<dbReference type="SUPFAM" id="SSF57850">
    <property type="entry name" value="RING/U-box"/>
    <property type="match status" value="1"/>
</dbReference>
<comment type="subcellular location">
    <subcellularLocation>
        <location evidence="1">Membrane</location>
    </subcellularLocation>
</comment>
<evidence type="ECO:0000313" key="10">
    <source>
        <dbReference type="EMBL" id="CAD9467515.1"/>
    </source>
</evidence>
<evidence type="ECO:0000256" key="2">
    <source>
        <dbReference type="ARBA" id="ARBA00022692"/>
    </source>
</evidence>
<dbReference type="EMBL" id="HBGU01039570">
    <property type="protein sequence ID" value="CAD9467515.1"/>
    <property type="molecule type" value="Transcribed_RNA"/>
</dbReference>
<dbReference type="InterPro" id="IPR001841">
    <property type="entry name" value="Znf_RING"/>
</dbReference>
<dbReference type="GO" id="GO:0008270">
    <property type="term" value="F:zinc ion binding"/>
    <property type="evidence" value="ECO:0007669"/>
    <property type="project" value="UniProtKB-KW"/>
</dbReference>
<keyword evidence="6" id="KW-1133">Transmembrane helix</keyword>
<evidence type="ECO:0000256" key="1">
    <source>
        <dbReference type="ARBA" id="ARBA00004370"/>
    </source>
</evidence>
<dbReference type="PANTHER" id="PTHR46539">
    <property type="entry name" value="E3 UBIQUITIN-PROTEIN LIGASE ATL42"/>
    <property type="match status" value="1"/>
</dbReference>
<evidence type="ECO:0000256" key="6">
    <source>
        <dbReference type="ARBA" id="ARBA00022989"/>
    </source>
</evidence>
<feature type="domain" description="RING-type" evidence="9">
    <location>
        <begin position="130"/>
        <end position="174"/>
    </location>
</feature>
<evidence type="ECO:0000259" key="9">
    <source>
        <dbReference type="PROSITE" id="PS50089"/>
    </source>
</evidence>
<keyword evidence="2" id="KW-0812">Transmembrane</keyword>
<sequence>MFCPTLSPNEILRWLVDPVLLEQPAEVPIMSFQLTVPREAVHQPDGNVSFPTTLMLPNGRRIGCRQRGGPGTTISATVPLAALQQMGQWSLEAYHDEDADRSRLPILQRDLSRALPVLSDDHDQPKDAVCAVCTDVLCSDPMRPLRKLPCTHCFHASCIDTWLTTYERSCPTCRASVLPMLLAAVDAIKPGAGNDNLSTSLDEPGNEMDGAWEQGRDERASWEDTVESDYQAALQGRLQIGGQSVGVLSAGV</sequence>
<organism evidence="10">
    <name type="scientific">Haptolina brevifila</name>
    <dbReference type="NCBI Taxonomy" id="156173"/>
    <lineage>
        <taxon>Eukaryota</taxon>
        <taxon>Haptista</taxon>
        <taxon>Haptophyta</taxon>
        <taxon>Prymnesiophyceae</taxon>
        <taxon>Prymnesiales</taxon>
        <taxon>Prymnesiaceae</taxon>
        <taxon>Haptolina</taxon>
    </lineage>
</organism>
<dbReference type="PANTHER" id="PTHR46539:SF1">
    <property type="entry name" value="E3 UBIQUITIN-PROTEIN LIGASE ATL42"/>
    <property type="match status" value="1"/>
</dbReference>
<dbReference type="PROSITE" id="PS50089">
    <property type="entry name" value="ZF_RING_2"/>
    <property type="match status" value="1"/>
</dbReference>
<keyword evidence="4 8" id="KW-0863">Zinc-finger</keyword>
<keyword evidence="7" id="KW-0472">Membrane</keyword>
<dbReference type="Pfam" id="PF13639">
    <property type="entry name" value="zf-RING_2"/>
    <property type="match status" value="1"/>
</dbReference>
<dbReference type="AlphaFoldDB" id="A0A7S2E026"/>